<dbReference type="GO" id="GO:0003677">
    <property type="term" value="F:DNA binding"/>
    <property type="evidence" value="ECO:0007669"/>
    <property type="project" value="UniProtKB-KW"/>
</dbReference>
<evidence type="ECO:0000256" key="1">
    <source>
        <dbReference type="ARBA" id="ARBA00023015"/>
    </source>
</evidence>
<evidence type="ECO:0000259" key="4">
    <source>
        <dbReference type="PROSITE" id="PS50949"/>
    </source>
</evidence>
<dbReference type="PANTHER" id="PTHR44846">
    <property type="entry name" value="MANNOSYL-D-GLYCERATE TRANSPORT/METABOLISM SYSTEM REPRESSOR MNGR-RELATED"/>
    <property type="match status" value="1"/>
</dbReference>
<sequence>MAPQPLPLVLDRGSPVPLYHQLAEQLAAAVRTGVLLPGDGLENELAMMDRLDVSRATVRRAIQQLVAQGLLVRRRGRGTTVADRLVHRKVELTSLYDDLVGAGREPRTEVLQHRRGADTEGAAGLGLVDDDEALLYLERVRYADDEPIALLRNWLPPALADIDATALEGDGLYAVLRARGVRPQVAHQTISARPPSARERRLLGIGRGQPVLTMTRLALAADGTPIEYGSHCYPAAAYNITVMIDER</sequence>
<dbReference type="RefSeq" id="WP_179444736.1">
    <property type="nucleotide sequence ID" value="NZ_JACBZS010000001.1"/>
</dbReference>
<dbReference type="SUPFAM" id="SSF64288">
    <property type="entry name" value="Chorismate lyase-like"/>
    <property type="match status" value="1"/>
</dbReference>
<keyword evidence="2" id="KW-0238">DNA-binding</keyword>
<feature type="domain" description="HTH gntR-type" evidence="4">
    <location>
        <begin position="16"/>
        <end position="84"/>
    </location>
</feature>
<keyword evidence="1" id="KW-0805">Transcription regulation</keyword>
<dbReference type="InterPro" id="IPR036388">
    <property type="entry name" value="WH-like_DNA-bd_sf"/>
</dbReference>
<dbReference type="EMBL" id="JACBZS010000001">
    <property type="protein sequence ID" value="NYI70831.1"/>
    <property type="molecule type" value="Genomic_DNA"/>
</dbReference>
<dbReference type="Proteomes" id="UP000527616">
    <property type="component" value="Unassembled WGS sequence"/>
</dbReference>
<protein>
    <submittedName>
        <fullName evidence="5">GntR family transcriptional regulator</fullName>
    </submittedName>
</protein>
<dbReference type="Gene3D" id="3.40.1410.10">
    <property type="entry name" value="Chorismate lyase-like"/>
    <property type="match status" value="1"/>
</dbReference>
<gene>
    <name evidence="5" type="ORF">GGQ54_001391</name>
</gene>
<dbReference type="InterPro" id="IPR028978">
    <property type="entry name" value="Chorismate_lyase_/UTRA_dom_sf"/>
</dbReference>
<dbReference type="CDD" id="cd07377">
    <property type="entry name" value="WHTH_GntR"/>
    <property type="match status" value="1"/>
</dbReference>
<dbReference type="AlphaFoldDB" id="A0A7Z0D8R1"/>
<name>A0A7Z0D8R1_9ACTN</name>
<dbReference type="SMART" id="SM00866">
    <property type="entry name" value="UTRA"/>
    <property type="match status" value="1"/>
</dbReference>
<dbReference type="InterPro" id="IPR000524">
    <property type="entry name" value="Tscrpt_reg_HTH_GntR"/>
</dbReference>
<organism evidence="5 6">
    <name type="scientific">Naumannella cuiyingiana</name>
    <dbReference type="NCBI Taxonomy" id="1347891"/>
    <lineage>
        <taxon>Bacteria</taxon>
        <taxon>Bacillati</taxon>
        <taxon>Actinomycetota</taxon>
        <taxon>Actinomycetes</taxon>
        <taxon>Propionibacteriales</taxon>
        <taxon>Propionibacteriaceae</taxon>
        <taxon>Naumannella</taxon>
    </lineage>
</organism>
<dbReference type="PRINTS" id="PR00035">
    <property type="entry name" value="HTHGNTR"/>
</dbReference>
<evidence type="ECO:0000313" key="5">
    <source>
        <dbReference type="EMBL" id="NYI70831.1"/>
    </source>
</evidence>
<evidence type="ECO:0000256" key="3">
    <source>
        <dbReference type="ARBA" id="ARBA00023163"/>
    </source>
</evidence>
<comment type="caution">
    <text evidence="5">The sequence shown here is derived from an EMBL/GenBank/DDBJ whole genome shotgun (WGS) entry which is preliminary data.</text>
</comment>
<evidence type="ECO:0000313" key="6">
    <source>
        <dbReference type="Proteomes" id="UP000527616"/>
    </source>
</evidence>
<dbReference type="InterPro" id="IPR036390">
    <property type="entry name" value="WH_DNA-bd_sf"/>
</dbReference>
<dbReference type="InterPro" id="IPR011663">
    <property type="entry name" value="UTRA"/>
</dbReference>
<reference evidence="5 6" key="1">
    <citation type="submission" date="2020-07" db="EMBL/GenBank/DDBJ databases">
        <title>Sequencing the genomes of 1000 actinobacteria strains.</title>
        <authorList>
            <person name="Klenk H.-P."/>
        </authorList>
    </citation>
    <scope>NUCLEOTIDE SEQUENCE [LARGE SCALE GENOMIC DNA]</scope>
    <source>
        <strain evidence="5 6">DSM 103164</strain>
    </source>
</reference>
<dbReference type="Gene3D" id="1.10.10.10">
    <property type="entry name" value="Winged helix-like DNA-binding domain superfamily/Winged helix DNA-binding domain"/>
    <property type="match status" value="1"/>
</dbReference>
<evidence type="ECO:0000256" key="2">
    <source>
        <dbReference type="ARBA" id="ARBA00023125"/>
    </source>
</evidence>
<dbReference type="Pfam" id="PF00392">
    <property type="entry name" value="GntR"/>
    <property type="match status" value="1"/>
</dbReference>
<dbReference type="GO" id="GO:0045892">
    <property type="term" value="P:negative regulation of DNA-templated transcription"/>
    <property type="evidence" value="ECO:0007669"/>
    <property type="project" value="TreeGrafter"/>
</dbReference>
<dbReference type="SUPFAM" id="SSF46785">
    <property type="entry name" value="Winged helix' DNA-binding domain"/>
    <property type="match status" value="1"/>
</dbReference>
<proteinExistence type="predicted"/>
<accession>A0A7Z0D8R1</accession>
<keyword evidence="3" id="KW-0804">Transcription</keyword>
<dbReference type="PANTHER" id="PTHR44846:SF17">
    <property type="entry name" value="GNTR-FAMILY TRANSCRIPTIONAL REGULATOR"/>
    <property type="match status" value="1"/>
</dbReference>
<dbReference type="GO" id="GO:0003700">
    <property type="term" value="F:DNA-binding transcription factor activity"/>
    <property type="evidence" value="ECO:0007669"/>
    <property type="project" value="InterPro"/>
</dbReference>
<keyword evidence="6" id="KW-1185">Reference proteome</keyword>
<dbReference type="InterPro" id="IPR050679">
    <property type="entry name" value="Bact_HTH_transcr_reg"/>
</dbReference>
<dbReference type="Pfam" id="PF07702">
    <property type="entry name" value="UTRA"/>
    <property type="match status" value="1"/>
</dbReference>
<dbReference type="PROSITE" id="PS50949">
    <property type="entry name" value="HTH_GNTR"/>
    <property type="match status" value="1"/>
</dbReference>
<dbReference type="SMART" id="SM00345">
    <property type="entry name" value="HTH_GNTR"/>
    <property type="match status" value="1"/>
</dbReference>